<organism evidence="1 2">
    <name type="scientific">Haloferax mucosum ATCC BAA-1512</name>
    <dbReference type="NCBI Taxonomy" id="662479"/>
    <lineage>
        <taxon>Archaea</taxon>
        <taxon>Methanobacteriati</taxon>
        <taxon>Methanobacteriota</taxon>
        <taxon>Stenosarchaea group</taxon>
        <taxon>Halobacteria</taxon>
        <taxon>Halobacteriales</taxon>
        <taxon>Haloferacaceae</taxon>
        <taxon>Haloferax</taxon>
    </lineage>
</organism>
<dbReference type="AlphaFoldDB" id="M0ISN2"/>
<dbReference type="InterPro" id="IPR007362">
    <property type="entry name" value="DUF429"/>
</dbReference>
<dbReference type="Proteomes" id="UP000011550">
    <property type="component" value="Unassembled WGS sequence"/>
</dbReference>
<dbReference type="OrthoDB" id="132880at2157"/>
<name>M0ISN2_9EURY</name>
<protein>
    <recommendedName>
        <fullName evidence="3">DUF429 domain-containing protein</fullName>
    </recommendedName>
</protein>
<dbReference type="EMBL" id="AOLN01000001">
    <property type="protein sequence ID" value="ELZ99012.1"/>
    <property type="molecule type" value="Genomic_DNA"/>
</dbReference>
<comment type="caution">
    <text evidence="1">The sequence shown here is derived from an EMBL/GenBank/DDBJ whole genome shotgun (WGS) entry which is preliminary data.</text>
</comment>
<reference evidence="1 2" key="1">
    <citation type="journal article" date="2014" name="PLoS Genet.">
        <title>Phylogenetically driven sequencing of extremely halophilic archaea reveals strategies for static and dynamic osmo-response.</title>
        <authorList>
            <person name="Becker E.A."/>
            <person name="Seitzer P.M."/>
            <person name="Tritt A."/>
            <person name="Larsen D."/>
            <person name="Krusor M."/>
            <person name="Yao A.I."/>
            <person name="Wu D."/>
            <person name="Madern D."/>
            <person name="Eisen J.A."/>
            <person name="Darling A.E."/>
            <person name="Facciotti M.T."/>
        </authorList>
    </citation>
    <scope>NUCLEOTIDE SEQUENCE [LARGE SCALE GENOMIC DNA]</scope>
    <source>
        <strain evidence="1 2">ATCC BAA-1512</strain>
    </source>
</reference>
<evidence type="ECO:0000313" key="2">
    <source>
        <dbReference type="Proteomes" id="UP000011550"/>
    </source>
</evidence>
<evidence type="ECO:0008006" key="3">
    <source>
        <dbReference type="Google" id="ProtNLM"/>
    </source>
</evidence>
<dbReference type="STRING" id="662479.C440_01610"/>
<dbReference type="PATRIC" id="fig|662479.7.peg.334"/>
<evidence type="ECO:0000313" key="1">
    <source>
        <dbReference type="EMBL" id="ELZ99012.1"/>
    </source>
</evidence>
<accession>M0ISN2</accession>
<keyword evidence="2" id="KW-1185">Reference proteome</keyword>
<sequence>MSLPKPVVGVDGCSAGWVCARASPDGVAIEVVPDFEAVCDFAVAHEAERVLVDIPIGLSATDRRDCDREARHRLGSRASTVFFAPVRAVLDADSHADANARNRARCGSGLSIQAWQLVPKIRDVDSVLRARPDVRDRVFEAHPELVFAAFAGEPLAESKSTQVGRVRRLDLLRTAFPDGDPETVYRKTLSRTLRRDVARDDILDALALAVAARYPLETLPANPPRDAVGLTMAIHVPRSESTPE</sequence>
<gene>
    <name evidence="1" type="ORF">C440_01610</name>
</gene>
<proteinExistence type="predicted"/>
<dbReference type="RefSeq" id="WP_008317602.1">
    <property type="nucleotide sequence ID" value="NZ_AOLN01000001.1"/>
</dbReference>
<dbReference type="Pfam" id="PF04250">
    <property type="entry name" value="DUF429"/>
    <property type="match status" value="1"/>
</dbReference>